<feature type="region of interest" description="Disordered" evidence="7">
    <location>
        <begin position="1"/>
        <end position="24"/>
    </location>
</feature>
<accession>A0A3N4Z577</accession>
<dbReference type="NCBIfam" id="TIGR02495">
    <property type="entry name" value="NrdG2"/>
    <property type="match status" value="1"/>
</dbReference>
<evidence type="ECO:0000313" key="9">
    <source>
        <dbReference type="EMBL" id="RPF26916.1"/>
    </source>
</evidence>
<dbReference type="Gene3D" id="3.20.20.70">
    <property type="entry name" value="Aldolase class I"/>
    <property type="match status" value="1"/>
</dbReference>
<proteinExistence type="predicted"/>
<dbReference type="SFLD" id="SFLDG01094">
    <property type="entry name" value="Uncharacterised_Radical_SAM_Su"/>
    <property type="match status" value="1"/>
</dbReference>
<dbReference type="SUPFAM" id="SSF102114">
    <property type="entry name" value="Radical SAM enzymes"/>
    <property type="match status" value="1"/>
</dbReference>
<keyword evidence="2" id="KW-0004">4Fe-4S</keyword>
<keyword evidence="3" id="KW-0949">S-adenosyl-L-methionine</keyword>
<dbReference type="AlphaFoldDB" id="A0A3N4Z577"/>
<evidence type="ECO:0000256" key="2">
    <source>
        <dbReference type="ARBA" id="ARBA00022485"/>
    </source>
</evidence>
<keyword evidence="9" id="KW-0670">Pyruvate</keyword>
<organism evidence="9 10">
    <name type="scientific">Georgenia muralis</name>
    <dbReference type="NCBI Taxonomy" id="154117"/>
    <lineage>
        <taxon>Bacteria</taxon>
        <taxon>Bacillati</taxon>
        <taxon>Actinomycetota</taxon>
        <taxon>Actinomycetes</taxon>
        <taxon>Micrococcales</taxon>
        <taxon>Bogoriellaceae</taxon>
        <taxon>Georgenia</taxon>
    </lineage>
</organism>
<evidence type="ECO:0000256" key="6">
    <source>
        <dbReference type="ARBA" id="ARBA00023014"/>
    </source>
</evidence>
<dbReference type="InterPro" id="IPR058240">
    <property type="entry name" value="rSAM_sf"/>
</dbReference>
<dbReference type="PANTHER" id="PTHR30352">
    <property type="entry name" value="PYRUVATE FORMATE-LYASE-ACTIVATING ENZYME"/>
    <property type="match status" value="1"/>
</dbReference>
<dbReference type="PANTHER" id="PTHR30352:SF13">
    <property type="entry name" value="GLYCYL-RADICAL ENZYME ACTIVATING ENZYME YJJW-RELATED"/>
    <property type="match status" value="1"/>
</dbReference>
<keyword evidence="5" id="KW-0408">Iron</keyword>
<dbReference type="InterPro" id="IPR007197">
    <property type="entry name" value="rSAM"/>
</dbReference>
<dbReference type="InterPro" id="IPR013785">
    <property type="entry name" value="Aldolase_TIM"/>
</dbReference>
<dbReference type="EMBL" id="RKRA01000001">
    <property type="protein sequence ID" value="RPF26916.1"/>
    <property type="molecule type" value="Genomic_DNA"/>
</dbReference>
<evidence type="ECO:0000259" key="8">
    <source>
        <dbReference type="PROSITE" id="PS51918"/>
    </source>
</evidence>
<comment type="cofactor">
    <cofactor evidence="1">
        <name>[4Fe-4S] cluster</name>
        <dbReference type="ChEBI" id="CHEBI:49883"/>
    </cofactor>
</comment>
<evidence type="ECO:0000256" key="7">
    <source>
        <dbReference type="SAM" id="MobiDB-lite"/>
    </source>
</evidence>
<dbReference type="Proteomes" id="UP000280726">
    <property type="component" value="Unassembled WGS sequence"/>
</dbReference>
<evidence type="ECO:0000313" key="10">
    <source>
        <dbReference type="Proteomes" id="UP000280726"/>
    </source>
</evidence>
<name>A0A3N4Z577_9MICO</name>
<reference evidence="9 10" key="1">
    <citation type="submission" date="2018-11" db="EMBL/GenBank/DDBJ databases">
        <title>Sequencing the genomes of 1000 actinobacteria strains.</title>
        <authorList>
            <person name="Klenk H.-P."/>
        </authorList>
    </citation>
    <scope>NUCLEOTIDE SEQUENCE [LARGE SCALE GENOMIC DNA]</scope>
    <source>
        <strain evidence="9 10">DSM 14418</strain>
    </source>
</reference>
<evidence type="ECO:0000256" key="4">
    <source>
        <dbReference type="ARBA" id="ARBA00022723"/>
    </source>
</evidence>
<dbReference type="RefSeq" id="WP_211338755.1">
    <property type="nucleotide sequence ID" value="NZ_RKRA01000001.1"/>
</dbReference>
<feature type="domain" description="Radical SAM core" evidence="8">
    <location>
        <begin position="41"/>
        <end position="254"/>
    </location>
</feature>
<protein>
    <submittedName>
        <fullName evidence="9">Pyruvate formate lyase activating enzyme</fullName>
    </submittedName>
</protein>
<dbReference type="SFLD" id="SFLDS00029">
    <property type="entry name" value="Radical_SAM"/>
    <property type="match status" value="1"/>
</dbReference>
<dbReference type="InterPro" id="IPR034457">
    <property type="entry name" value="Organic_radical-activating"/>
</dbReference>
<evidence type="ECO:0000256" key="3">
    <source>
        <dbReference type="ARBA" id="ARBA00022691"/>
    </source>
</evidence>
<keyword evidence="4" id="KW-0479">Metal-binding</keyword>
<gene>
    <name evidence="9" type="ORF">EDD32_1375</name>
</gene>
<dbReference type="GO" id="GO:0016829">
    <property type="term" value="F:lyase activity"/>
    <property type="evidence" value="ECO:0007669"/>
    <property type="project" value="UniProtKB-KW"/>
</dbReference>
<keyword evidence="9" id="KW-0456">Lyase</keyword>
<comment type="caution">
    <text evidence="9">The sequence shown here is derived from an EMBL/GenBank/DDBJ whole genome shotgun (WGS) entry which is preliminary data.</text>
</comment>
<evidence type="ECO:0000256" key="5">
    <source>
        <dbReference type="ARBA" id="ARBA00023004"/>
    </source>
</evidence>
<sequence>MTATLTGTRRGGSAAVARPSGPTRADDLQVAGLSRLSTVDWPGRLAATVFLQGCPWDCVYCHNADLIAPRTPGSIPWAEVMRFLARRRGLLDAVVLSGGEATRQPGLVSAVTEVRALGLGVGLHTAGAYPRRLADVLPLVDWVGLDVKALPEDYPALVRRAGSGATAWESLDLVLAAGVDHEVRTTIHPGSPATTHAVEIARRCRDLGVRAFALQQARETGARPFPARAPGWDDRAALLAEEIEALGFEEFTYRPA</sequence>
<dbReference type="CDD" id="cd01335">
    <property type="entry name" value="Radical_SAM"/>
    <property type="match status" value="1"/>
</dbReference>
<keyword evidence="6" id="KW-0411">Iron-sulfur</keyword>
<dbReference type="InterPro" id="IPR012840">
    <property type="entry name" value="NrdG2"/>
</dbReference>
<dbReference type="Pfam" id="PF04055">
    <property type="entry name" value="Radical_SAM"/>
    <property type="match status" value="1"/>
</dbReference>
<dbReference type="PROSITE" id="PS51918">
    <property type="entry name" value="RADICAL_SAM"/>
    <property type="match status" value="1"/>
</dbReference>
<evidence type="ECO:0000256" key="1">
    <source>
        <dbReference type="ARBA" id="ARBA00001966"/>
    </source>
</evidence>
<dbReference type="GO" id="GO:0051539">
    <property type="term" value="F:4 iron, 4 sulfur cluster binding"/>
    <property type="evidence" value="ECO:0007669"/>
    <property type="project" value="UniProtKB-KW"/>
</dbReference>
<keyword evidence="10" id="KW-1185">Reference proteome</keyword>
<dbReference type="GO" id="GO:0046872">
    <property type="term" value="F:metal ion binding"/>
    <property type="evidence" value="ECO:0007669"/>
    <property type="project" value="UniProtKB-KW"/>
</dbReference>